<comment type="caution">
    <text evidence="1">The sequence shown here is derived from an EMBL/GenBank/DDBJ whole genome shotgun (WGS) entry which is preliminary data.</text>
</comment>
<sequence length="203" mass="21916">MATAHFVNNFPTAVAVTIGEPMNTMFTVGSRSTIVHTIKPGTYTVKFSKMGDETVAIPNVQLVNNGIVDIVALWTAVVPTSKLHSTILPGATQYQTKCTIVNDTPSVAAIMLSPTHSVKVPSIYLQVGSYLELLFPGDYTRTFTVDVDGRHGQVEVKSTDKTVELYLSSIFPKPLHAGIQYYVASAKPEVQASKPAAVLQSYV</sequence>
<evidence type="ECO:0000313" key="2">
    <source>
        <dbReference type="Proteomes" id="UP000703269"/>
    </source>
</evidence>
<organism evidence="1 2">
    <name type="scientific">Phanerochaete sordida</name>
    <dbReference type="NCBI Taxonomy" id="48140"/>
    <lineage>
        <taxon>Eukaryota</taxon>
        <taxon>Fungi</taxon>
        <taxon>Dikarya</taxon>
        <taxon>Basidiomycota</taxon>
        <taxon>Agaricomycotina</taxon>
        <taxon>Agaricomycetes</taxon>
        <taxon>Polyporales</taxon>
        <taxon>Phanerochaetaceae</taxon>
        <taxon>Phanerochaete</taxon>
    </lineage>
</organism>
<gene>
    <name evidence="1" type="ORF">PsYK624_107680</name>
</gene>
<protein>
    <submittedName>
        <fullName evidence="1">Uncharacterized protein</fullName>
    </submittedName>
</protein>
<evidence type="ECO:0000313" key="1">
    <source>
        <dbReference type="EMBL" id="GJE94598.1"/>
    </source>
</evidence>
<reference evidence="1 2" key="1">
    <citation type="submission" date="2021-08" db="EMBL/GenBank/DDBJ databases">
        <title>Draft Genome Sequence of Phanerochaete sordida strain YK-624.</title>
        <authorList>
            <person name="Mori T."/>
            <person name="Dohra H."/>
            <person name="Suzuki T."/>
            <person name="Kawagishi H."/>
            <person name="Hirai H."/>
        </authorList>
    </citation>
    <scope>NUCLEOTIDE SEQUENCE [LARGE SCALE GENOMIC DNA]</scope>
    <source>
        <strain evidence="1 2">YK-624</strain>
    </source>
</reference>
<accession>A0A9P3GGP6</accession>
<keyword evidence="2" id="KW-1185">Reference proteome</keyword>
<name>A0A9P3GGP6_9APHY</name>
<dbReference type="AlphaFoldDB" id="A0A9P3GGP6"/>
<dbReference type="Proteomes" id="UP000703269">
    <property type="component" value="Unassembled WGS sequence"/>
</dbReference>
<dbReference type="EMBL" id="BPQB01000041">
    <property type="protein sequence ID" value="GJE94598.1"/>
    <property type="molecule type" value="Genomic_DNA"/>
</dbReference>
<dbReference type="OrthoDB" id="10608766at2759"/>
<proteinExistence type="predicted"/>